<keyword evidence="1" id="KW-1185">Reference proteome</keyword>
<accession>A0ABM1EJ23</accession>
<organism evidence="1 2">
    <name type="scientific">Priapulus caudatus</name>
    <name type="common">Priapulid worm</name>
    <dbReference type="NCBI Taxonomy" id="37621"/>
    <lineage>
        <taxon>Eukaryota</taxon>
        <taxon>Metazoa</taxon>
        <taxon>Ecdysozoa</taxon>
        <taxon>Scalidophora</taxon>
        <taxon>Priapulida</taxon>
        <taxon>Priapulimorpha</taxon>
        <taxon>Priapulimorphida</taxon>
        <taxon>Priapulidae</taxon>
        <taxon>Priapulus</taxon>
    </lineage>
</organism>
<dbReference type="RefSeq" id="XP_014672194.1">
    <property type="nucleotide sequence ID" value="XM_014816708.1"/>
</dbReference>
<gene>
    <name evidence="2" type="primary">LOC106812745</name>
</gene>
<dbReference type="PANTHER" id="PTHR22772:SF5">
    <property type="entry name" value="HECT DOMAIN E3 UBIQUITIN PROTEIN LIGASE 4"/>
    <property type="match status" value="1"/>
</dbReference>
<evidence type="ECO:0000313" key="1">
    <source>
        <dbReference type="Proteomes" id="UP000695022"/>
    </source>
</evidence>
<dbReference type="InterPro" id="IPR040099">
    <property type="entry name" value="ZZEF1"/>
</dbReference>
<sequence>MSVGSNDTSQWLSVTEETLFLHDGLMRVTDLVEIPPAVSAALGKLQDAALITFDTKSPSDLADRIKALCGQQNNEYTRLLEYRVSALKGLWRAQQQCVVDDQNSRGATSNNEEAVALLKKQGLLPQGDGSQFSSRLSLLLLFPLLQSQSNLDSALCGTTAELLLACLRECAPLSLMKEPADCLSGLENLLCSWLGENGQQCRARNDAERECLVSAVVALASGRGTVKTILHTVHLLQNMECPLQAVPVGDILRKLLALEGGPGVACAVLGSKHILTWGVEDLLGRDTSAVPGGEIRRSITCDDRFLFVTNGAGKGLAKIGMGLQGTLRGLVYSRNTEIGPGYIAWASGTLLYRPCRFDQYNQMETDDFAQIISPITMEPIGIVKKVDWSMDIMPFVNTVQFCSDGIYFYWLWIAAVVSDRNASPAAVHLDVFKLEASTGVLQQVKPTVTLQKKDEISGKTTNESLLARFRPYRSYAAVAASLTGLGSTVSAASATSREDSSTSCGIAMKTLMKAPIFTDGSLVVVLTPVPGTANQSATRSLFGSGSGLAGLRSLAINMMYSVSEGQFISRTELADAPTCSLARGTTTSSLGVCFDMHNNQIWCCSGDWVDQFFNPSHQAAHHICKQLGLPVGQYRRPDDTCRSSSRCLMHLRGMILSEYAEQLRNPMITNDEAKKHVALLWQILDSNRDSEELSAEVMAACRVINAGLTTFYETEQKRHKLLHHLLTTVLAP</sequence>
<protein>
    <submittedName>
        <fullName evidence="2">Uncharacterized protein LOC106812745</fullName>
    </submittedName>
</protein>
<proteinExistence type="predicted"/>
<dbReference type="PANTHER" id="PTHR22772">
    <property type="entry name" value="NOVEL ZZ TYPE ZINC FINGER DOMAIN CONTAINING PROTEIN"/>
    <property type="match status" value="1"/>
</dbReference>
<name>A0ABM1EJ23_PRICU</name>
<dbReference type="GeneID" id="106812745"/>
<evidence type="ECO:0000313" key="2">
    <source>
        <dbReference type="RefSeq" id="XP_014672194.1"/>
    </source>
</evidence>
<dbReference type="Proteomes" id="UP000695022">
    <property type="component" value="Unplaced"/>
</dbReference>
<reference evidence="2" key="1">
    <citation type="submission" date="2025-08" db="UniProtKB">
        <authorList>
            <consortium name="RefSeq"/>
        </authorList>
    </citation>
    <scope>IDENTIFICATION</scope>
</reference>